<accession>A0A9N8V8A7</accession>
<evidence type="ECO:0000256" key="1">
    <source>
        <dbReference type="SAM" id="SignalP"/>
    </source>
</evidence>
<protein>
    <submittedName>
        <fullName evidence="2">11859_t:CDS:1</fullName>
    </submittedName>
</protein>
<dbReference type="PANTHER" id="PTHR38360:SF1">
    <property type="entry name" value="F12P19.7"/>
    <property type="match status" value="1"/>
</dbReference>
<feature type="chain" id="PRO_5040469353" evidence="1">
    <location>
        <begin position="35"/>
        <end position="415"/>
    </location>
</feature>
<proteinExistence type="predicted"/>
<keyword evidence="1" id="KW-0732">Signal</keyword>
<evidence type="ECO:0000313" key="3">
    <source>
        <dbReference type="Proteomes" id="UP000789706"/>
    </source>
</evidence>
<name>A0A9N8V8A7_9GLOM</name>
<gene>
    <name evidence="2" type="ORF">DEBURN_LOCUS1503</name>
</gene>
<dbReference type="OrthoDB" id="409848at2759"/>
<evidence type="ECO:0000313" key="2">
    <source>
        <dbReference type="EMBL" id="CAG8441863.1"/>
    </source>
</evidence>
<reference evidence="2" key="1">
    <citation type="submission" date="2021-06" db="EMBL/GenBank/DDBJ databases">
        <authorList>
            <person name="Kallberg Y."/>
            <person name="Tangrot J."/>
            <person name="Rosling A."/>
        </authorList>
    </citation>
    <scope>NUCLEOTIDE SEQUENCE</scope>
    <source>
        <strain evidence="2">AZ414A</strain>
    </source>
</reference>
<dbReference type="Proteomes" id="UP000789706">
    <property type="component" value="Unassembled WGS sequence"/>
</dbReference>
<dbReference type="PANTHER" id="PTHR38360">
    <property type="entry name" value="OS03G0120000 PROTEIN"/>
    <property type="match status" value="1"/>
</dbReference>
<dbReference type="AlphaFoldDB" id="A0A9N8V8A7"/>
<feature type="signal peptide" evidence="1">
    <location>
        <begin position="1"/>
        <end position="34"/>
    </location>
</feature>
<keyword evidence="3" id="KW-1185">Reference proteome</keyword>
<dbReference type="EMBL" id="CAJVPK010000067">
    <property type="protein sequence ID" value="CAG8441863.1"/>
    <property type="molecule type" value="Genomic_DNA"/>
</dbReference>
<comment type="caution">
    <text evidence="2">The sequence shown here is derived from an EMBL/GenBank/DDBJ whole genome shotgun (WGS) entry which is preliminary data.</text>
</comment>
<sequence>MNLTKLNSFNAYQLPRLLVFIFFLLLLVDDDVNAQSQCINNYDENKDYFSEKVNVTTAKLFTIEYFKNYKLIRAQNETYALYQCGTPVPEGLPVGTKNFSIPLTSVAIYDSSVIPFLEILGLRSTIKGFDNTIFSIVVSPCLQASKNKITLLDLNNATEKSNLESTFNATFGAMVDPTTPNSVSVSIVSDNGVLNRVEWIKFFSAFFNLESNATKIYDDISNNYNCLKNLANSNASSIKPIIAWTSYIAPSEYNNNTESWTIADAVYKKIFTEDAGATYFNSSTLIYTTSSDFLNVISGVDILIDETFLAPDISTVYKNYGLTKDSNFKFVKNSAIYREDGIESPSGGRDWFEDAVLMNDAVLEDLINVVNPLLPKSDYSRIWLRNVAKNEAIKYSNEQNSKLRAVMVTVSTIIH</sequence>
<organism evidence="2 3">
    <name type="scientific">Diversispora eburnea</name>
    <dbReference type="NCBI Taxonomy" id="1213867"/>
    <lineage>
        <taxon>Eukaryota</taxon>
        <taxon>Fungi</taxon>
        <taxon>Fungi incertae sedis</taxon>
        <taxon>Mucoromycota</taxon>
        <taxon>Glomeromycotina</taxon>
        <taxon>Glomeromycetes</taxon>
        <taxon>Diversisporales</taxon>
        <taxon>Diversisporaceae</taxon>
        <taxon>Diversispora</taxon>
    </lineage>
</organism>